<dbReference type="Proteomes" id="UP001215280">
    <property type="component" value="Unassembled WGS sequence"/>
</dbReference>
<feature type="compositionally biased region" description="Polar residues" evidence="1">
    <location>
        <begin position="46"/>
        <end position="60"/>
    </location>
</feature>
<organism evidence="2 3">
    <name type="scientific">Mycena maculata</name>
    <dbReference type="NCBI Taxonomy" id="230809"/>
    <lineage>
        <taxon>Eukaryota</taxon>
        <taxon>Fungi</taxon>
        <taxon>Dikarya</taxon>
        <taxon>Basidiomycota</taxon>
        <taxon>Agaricomycotina</taxon>
        <taxon>Agaricomycetes</taxon>
        <taxon>Agaricomycetidae</taxon>
        <taxon>Agaricales</taxon>
        <taxon>Marasmiineae</taxon>
        <taxon>Mycenaceae</taxon>
        <taxon>Mycena</taxon>
    </lineage>
</organism>
<dbReference type="Pfam" id="PF18759">
    <property type="entry name" value="Plavaka"/>
    <property type="match status" value="1"/>
</dbReference>
<evidence type="ECO:0000313" key="3">
    <source>
        <dbReference type="Proteomes" id="UP001215280"/>
    </source>
</evidence>
<dbReference type="EMBL" id="JARJLG010000010">
    <property type="protein sequence ID" value="KAJ7777551.1"/>
    <property type="molecule type" value="Genomic_DNA"/>
</dbReference>
<reference evidence="2" key="1">
    <citation type="submission" date="2023-03" db="EMBL/GenBank/DDBJ databases">
        <title>Massive genome expansion in bonnet fungi (Mycena s.s.) driven by repeated elements and novel gene families across ecological guilds.</title>
        <authorList>
            <consortium name="Lawrence Berkeley National Laboratory"/>
            <person name="Harder C.B."/>
            <person name="Miyauchi S."/>
            <person name="Viragh M."/>
            <person name="Kuo A."/>
            <person name="Thoen E."/>
            <person name="Andreopoulos B."/>
            <person name="Lu D."/>
            <person name="Skrede I."/>
            <person name="Drula E."/>
            <person name="Henrissat B."/>
            <person name="Morin E."/>
            <person name="Kohler A."/>
            <person name="Barry K."/>
            <person name="LaButti K."/>
            <person name="Morin E."/>
            <person name="Salamov A."/>
            <person name="Lipzen A."/>
            <person name="Mereny Z."/>
            <person name="Hegedus B."/>
            <person name="Baldrian P."/>
            <person name="Stursova M."/>
            <person name="Weitz H."/>
            <person name="Taylor A."/>
            <person name="Grigoriev I.V."/>
            <person name="Nagy L.G."/>
            <person name="Martin F."/>
            <person name="Kauserud H."/>
        </authorList>
    </citation>
    <scope>NUCLEOTIDE SEQUENCE</scope>
    <source>
        <strain evidence="2">CBHHK188m</strain>
    </source>
</reference>
<sequence>MDSSKEKCKQYGQHFTSRGMKNHTKACDRTQLNNAKSKAFTKSLKTRQQIESGRESTNWGTGKLKPKNVELCIELLPQRPRRHQGPQARNSTKALISILDSIFAYLEDMSESPELRYPPDREGLADRPKLDNIRRQFHPHSGLAPEELTLEAYLLQESSRSRRPPTQEKPWSPFRTRLDFEVSEFAQENMLNQNATNKLISLIRRCAANPDDFTITNHADMNKQWDLASKKCTEFQTYDVCVKYKNTDQPFKMHARPLWDWSLDLIRDPHLAPFFTWDAERRYRFNGTSFVRFYTEPWTADAYWETQSELPKHVDAKPCPYIIYADKAKLSSFGTQKAYPIVARLANIAVGIRNSNEWGGGQIVGSLPVVSDDTAESGKQGYANFKTAVWHAAFYKLLESIVMHSKTGIWTHCGDGKDWWLFLMVLILAADYEEAAVMALIRGLRGLYPCPICFVKSDEQSDVTIVPEFRSARHSQEAVQKARTLNAEGRENLLKGLNVEDVFWNVAHSDPHKAISFDRLHSHHSGLWGDHLFGQLKLHVDNLSGRQSAKLDQQFDKLPRWRNLNHFQAVTNISFNDGSKHEDISKMILFAVHNILTNRLGLMLLACVRSYVVLDMHLGFELHTTETIADGRRELQNFGELMKKYWEACKGTEFEDKNWDFPKMHLHVHAFDDIERKGITKNFGTKIDEAMHGLARATYLRQTNFKNVEPQILRSLHRRMVGKYIRDQMDDLDKLDEEADEQQDHENDEPSDLEVLGNVAVGAKKKPVSFLSLQNEMNKDVAFLNFRIRFSNFLSDFLQAYGHPLPGGKRVSFIPEQEITPYQYLKVCFRSLDNWADETDYLRCSPSFHNRERYDAAIMKTTAGNIFVRLIYVFTCTIEEKVYPFALVQALDVGIGQRSAKDKALGFYRRERQKAKFISVHSIIRGALLAPDFDKPGDYLVADDVDSDMFLRLKAMYSNRAGR</sequence>
<accession>A0AAD7NW46</accession>
<keyword evidence="3" id="KW-1185">Reference proteome</keyword>
<comment type="caution">
    <text evidence="2">The sequence shown here is derived from an EMBL/GenBank/DDBJ whole genome shotgun (WGS) entry which is preliminary data.</text>
</comment>
<feature type="region of interest" description="Disordered" evidence="1">
    <location>
        <begin position="42"/>
        <end position="61"/>
    </location>
</feature>
<evidence type="ECO:0000256" key="1">
    <source>
        <dbReference type="SAM" id="MobiDB-lite"/>
    </source>
</evidence>
<dbReference type="AlphaFoldDB" id="A0AAD7NW46"/>
<name>A0AAD7NW46_9AGAR</name>
<dbReference type="InterPro" id="IPR041078">
    <property type="entry name" value="Plavaka"/>
</dbReference>
<evidence type="ECO:0000313" key="2">
    <source>
        <dbReference type="EMBL" id="KAJ7777551.1"/>
    </source>
</evidence>
<protein>
    <submittedName>
        <fullName evidence="2">Uncharacterized protein</fullName>
    </submittedName>
</protein>
<proteinExistence type="predicted"/>
<gene>
    <name evidence="2" type="ORF">DFH07DRAFT_766310</name>
</gene>